<proteinExistence type="predicted"/>
<keyword evidence="2" id="KW-1185">Reference proteome</keyword>
<organism evidence="1 2">
    <name type="scientific">Candida boidinii</name>
    <name type="common">Yeast</name>
    <dbReference type="NCBI Taxonomy" id="5477"/>
    <lineage>
        <taxon>Eukaryota</taxon>
        <taxon>Fungi</taxon>
        <taxon>Dikarya</taxon>
        <taxon>Ascomycota</taxon>
        <taxon>Saccharomycotina</taxon>
        <taxon>Pichiomycetes</taxon>
        <taxon>Pichiales</taxon>
        <taxon>Pichiaceae</taxon>
        <taxon>Ogataea</taxon>
        <taxon>Ogataea/Candida clade</taxon>
    </lineage>
</organism>
<accession>A0ACB5TIE3</accession>
<gene>
    <name evidence="1" type="ORF">Cboi01_000113500</name>
</gene>
<dbReference type="EMBL" id="BSXV01000383">
    <property type="protein sequence ID" value="GME88876.1"/>
    <property type="molecule type" value="Genomic_DNA"/>
</dbReference>
<protein>
    <submittedName>
        <fullName evidence="1">Unnamed protein product</fullName>
    </submittedName>
</protein>
<sequence length="826" mass="94821">METCKENLFFLEPVQLQFQIQSDIVKLLVSDNVLCLVLHNGLIYRIDLNNPEKVDRLSVFDSQSGLMNGDSGATYQSDTYVTNAFLDPKGYHLFVTTSKNQVYYSNSQSKQIKNLSKFKGLSIKKICFINEYVTMNNTGSLLMSTDNGLIYETIVSFNKEYFQKQEKFLKQVYKTRENILDICYSSITTENKVEGLQIMVVLGNGRMTNFTTTVSNYSNSKSNLSQAFKNESKTYNFNKIKFFSSNFNNFVFCDDNNNLILGNTSFNNKNDLQKIAINQDLKGTGSIKSLLLTKYHIVILTDTQIVFYNQLNGKLCYRIDIDTSLLTSTEKLLNLTADYLADTFWMFSNEKIYEIVANDESSGMWKIMLDMKLFDEALKVLRHDDNVNRDIVLTCQGRHYLKIGKYKEAAEILANTSESFEKVSIKLLENKQTDALISYCINKLNLLPKQQYMQRTMVSSWCVELFIEQLNDLENQISIRKSNDKNNMLNGSNNIESSGTKETTNNKSIDDSNSPLSPLPNSLSTASSSSSSPAEEQTVVYYMNEKKKLVITFHDFLVNFKDVLDKETVYQIILSHNFKDELIFYSNLINDYDFVLSYYVSLKKWSEALKILTLQKNPIFIYKYSTVMLISYPVKTAEVWMRFVDTLDITKLLPAILTYNKSLSNRVSPENHQGLRILNYFIKERNIKSSVVHNTLLSLLLSYPNSGDDESIIFKYFEVYCGNGHSNKKSFMANILNSSSSSSSTSTNSLFTRNEFSKNEILFDTDFILRLCFRYNKIQSAIYIYSLLENYSEAVNLALENDLIEVAAFVADKPDDLSLERKKLCI</sequence>
<comment type="caution">
    <text evidence="1">The sequence shown here is derived from an EMBL/GenBank/DDBJ whole genome shotgun (WGS) entry which is preliminary data.</text>
</comment>
<dbReference type="Proteomes" id="UP001165101">
    <property type="component" value="Unassembled WGS sequence"/>
</dbReference>
<evidence type="ECO:0000313" key="1">
    <source>
        <dbReference type="EMBL" id="GME88876.1"/>
    </source>
</evidence>
<name>A0ACB5TIE3_CANBO</name>
<reference evidence="1" key="1">
    <citation type="submission" date="2023-04" db="EMBL/GenBank/DDBJ databases">
        <title>Candida boidinii NBRC 1967.</title>
        <authorList>
            <person name="Ichikawa N."/>
            <person name="Sato H."/>
            <person name="Tonouchi N."/>
        </authorList>
    </citation>
    <scope>NUCLEOTIDE SEQUENCE</scope>
    <source>
        <strain evidence="1">NBRC 1967</strain>
    </source>
</reference>
<evidence type="ECO:0000313" key="2">
    <source>
        <dbReference type="Proteomes" id="UP001165101"/>
    </source>
</evidence>